<proteinExistence type="predicted"/>
<organism evidence="2 3">
    <name type="scientific">Galerina marginata (strain CBS 339.88)</name>
    <dbReference type="NCBI Taxonomy" id="685588"/>
    <lineage>
        <taxon>Eukaryota</taxon>
        <taxon>Fungi</taxon>
        <taxon>Dikarya</taxon>
        <taxon>Basidiomycota</taxon>
        <taxon>Agaricomycotina</taxon>
        <taxon>Agaricomycetes</taxon>
        <taxon>Agaricomycetidae</taxon>
        <taxon>Agaricales</taxon>
        <taxon>Agaricineae</taxon>
        <taxon>Strophariaceae</taxon>
        <taxon>Galerina</taxon>
    </lineage>
</organism>
<dbReference type="EMBL" id="KL142426">
    <property type="protein sequence ID" value="KDR66216.1"/>
    <property type="molecule type" value="Genomic_DNA"/>
</dbReference>
<evidence type="ECO:0000313" key="2">
    <source>
        <dbReference type="EMBL" id="KDR66216.1"/>
    </source>
</evidence>
<feature type="region of interest" description="Disordered" evidence="1">
    <location>
        <begin position="1"/>
        <end position="31"/>
    </location>
</feature>
<evidence type="ECO:0000313" key="3">
    <source>
        <dbReference type="Proteomes" id="UP000027222"/>
    </source>
</evidence>
<dbReference type="HOGENOM" id="CLU_2654673_0_0_1"/>
<sequence length="76" mass="8426">MTHLPVPGPIAVKSQCQRTDGKQAGSADDSEFKQAAEFRDSVGSGIKLNFKRPFKVPFLISSPFLAKRTRMFVKEV</sequence>
<dbReference type="AlphaFoldDB" id="A0A067S5Y0"/>
<evidence type="ECO:0000256" key="1">
    <source>
        <dbReference type="SAM" id="MobiDB-lite"/>
    </source>
</evidence>
<reference evidence="3" key="1">
    <citation type="journal article" date="2014" name="Proc. Natl. Acad. Sci. U.S.A.">
        <title>Extensive sampling of basidiomycete genomes demonstrates inadequacy of the white-rot/brown-rot paradigm for wood decay fungi.</title>
        <authorList>
            <person name="Riley R."/>
            <person name="Salamov A.A."/>
            <person name="Brown D.W."/>
            <person name="Nagy L.G."/>
            <person name="Floudas D."/>
            <person name="Held B.W."/>
            <person name="Levasseur A."/>
            <person name="Lombard V."/>
            <person name="Morin E."/>
            <person name="Otillar R."/>
            <person name="Lindquist E.A."/>
            <person name="Sun H."/>
            <person name="LaButti K.M."/>
            <person name="Schmutz J."/>
            <person name="Jabbour D."/>
            <person name="Luo H."/>
            <person name="Baker S.E."/>
            <person name="Pisabarro A.G."/>
            <person name="Walton J.D."/>
            <person name="Blanchette R.A."/>
            <person name="Henrissat B."/>
            <person name="Martin F."/>
            <person name="Cullen D."/>
            <person name="Hibbett D.S."/>
            <person name="Grigoriev I.V."/>
        </authorList>
    </citation>
    <scope>NUCLEOTIDE SEQUENCE [LARGE SCALE GENOMIC DNA]</scope>
    <source>
        <strain evidence="3">CBS 339.88</strain>
    </source>
</reference>
<accession>A0A067S5Y0</accession>
<keyword evidence="3" id="KW-1185">Reference proteome</keyword>
<protein>
    <submittedName>
        <fullName evidence="2">Uncharacterized protein</fullName>
    </submittedName>
</protein>
<name>A0A067S5Y0_GALM3</name>
<gene>
    <name evidence="2" type="ORF">GALMADRAFT_1207571</name>
</gene>
<dbReference type="Proteomes" id="UP000027222">
    <property type="component" value="Unassembled WGS sequence"/>
</dbReference>